<evidence type="ECO:0000313" key="1">
    <source>
        <dbReference type="EMBL" id="SER62474.1"/>
    </source>
</evidence>
<protein>
    <submittedName>
        <fullName evidence="1">Uncharacterized protein</fullName>
    </submittedName>
</protein>
<organism evidence="1 2">
    <name type="scientific">Faunimonas pinastri</name>
    <dbReference type="NCBI Taxonomy" id="1855383"/>
    <lineage>
        <taxon>Bacteria</taxon>
        <taxon>Pseudomonadati</taxon>
        <taxon>Pseudomonadota</taxon>
        <taxon>Alphaproteobacteria</taxon>
        <taxon>Hyphomicrobiales</taxon>
        <taxon>Afifellaceae</taxon>
        <taxon>Faunimonas</taxon>
    </lineage>
</organism>
<accession>A0A1H9QPU8</accession>
<gene>
    <name evidence="1" type="ORF">SAMN05216548_1322</name>
</gene>
<reference evidence="1 2" key="1">
    <citation type="submission" date="2016-10" db="EMBL/GenBank/DDBJ databases">
        <authorList>
            <person name="de Groot N.N."/>
        </authorList>
    </citation>
    <scope>NUCLEOTIDE SEQUENCE [LARGE SCALE GENOMIC DNA]</scope>
    <source>
        <strain evidence="1 2">A52C2</strain>
    </source>
</reference>
<dbReference type="EMBL" id="FOFG01000032">
    <property type="protein sequence ID" value="SER62474.1"/>
    <property type="molecule type" value="Genomic_DNA"/>
</dbReference>
<evidence type="ECO:0000313" key="2">
    <source>
        <dbReference type="Proteomes" id="UP000199647"/>
    </source>
</evidence>
<keyword evidence="2" id="KW-1185">Reference proteome</keyword>
<dbReference type="Proteomes" id="UP000199647">
    <property type="component" value="Unassembled WGS sequence"/>
</dbReference>
<dbReference type="RefSeq" id="WP_346432161.1">
    <property type="nucleotide sequence ID" value="NZ_FOFG01000032.1"/>
</dbReference>
<sequence>MEITLSQLCKLSEILHVAVSELLSSPSSAAEMSTEERVAAAQANHPDPTMAARARLLGDEY</sequence>
<dbReference type="AlphaFoldDB" id="A0A1H9QPU8"/>
<proteinExistence type="predicted"/>
<name>A0A1H9QPU8_9HYPH</name>